<keyword evidence="1" id="KW-1133">Transmembrane helix</keyword>
<name>A0ABX3BZ63_9MYCO</name>
<proteinExistence type="predicted"/>
<evidence type="ECO:0000313" key="3">
    <source>
        <dbReference type="EMBL" id="OHU09029.1"/>
    </source>
</evidence>
<dbReference type="InterPro" id="IPR037473">
    <property type="entry name" value="Lcp-like"/>
</dbReference>
<keyword evidence="1" id="KW-0472">Membrane</keyword>
<keyword evidence="1" id="KW-0812">Transmembrane</keyword>
<keyword evidence="4" id="KW-1185">Reference proteome</keyword>
<evidence type="ECO:0000313" key="4">
    <source>
        <dbReference type="Proteomes" id="UP000179621"/>
    </source>
</evidence>
<dbReference type="PANTHER" id="PTHR37539:SF1">
    <property type="entry name" value="ER-BOUND OXYGENASE MPAB_MPAB'_RUBBER OXYGENASE CATALYTIC DOMAIN-CONTAINING PROTEIN"/>
    <property type="match status" value="1"/>
</dbReference>
<accession>A0ABX3BZ63</accession>
<sequence length="413" mass="46151">MTSALGTDIPRRHPDEPRAVPMITLFSKLLLLGPPTDEQWLQIGSALNTGDRPMDELVDWMYASGMASTRPLFDQALSLGIDSVPDAPEPLRKFFALVEKPPAWVNWDQIRSGQRVFQRGGVDTIHLARDVPFLGGFAASGINRTLLMTKTGQNGASGNAQRFAETMQWALDCIADDGMRPGNPGYRSTLHVRLIHALVRRHVAAAPEWRAEEWGMPVNQTDMAATILGAIYVPAVLSLAFGIVITPRELENVTQLTRYAGWLMGIEEQYLPISFRDGMRRLNHYLMSLYRADETSKAMAVPMAKDPLQWPYRRFASIRRRIAWAQHMSITTLFIGRTQTRKLGLPGYILPWYPALRIPANLVRTGAMSVLPGGRKRQARAGLRRQHAFMHFLAGETNKTSIGHSANYIVEAA</sequence>
<reference evidence="3 4" key="1">
    <citation type="submission" date="2016-10" db="EMBL/GenBank/DDBJ databases">
        <title>Evaluation of Human, Animal and Environmental Mycobacterium chelonae Isolates by Core Genome Phylogenomic Analysis, Targeted Gene Comparison, and Anti-microbial Susceptibility Patterns: A Tale of Mistaken Identities.</title>
        <authorList>
            <person name="Fogelson S.B."/>
            <person name="Camus A.C."/>
            <person name="Lorenz W."/>
            <person name="Vasireddy R."/>
            <person name="Vasireddy S."/>
            <person name="Smith T."/>
            <person name="Brown-Elliott B.A."/>
            <person name="Wallace R.J.Jr."/>
            <person name="Hasan N.A."/>
            <person name="Reischl U."/>
            <person name="Sanchez S."/>
        </authorList>
    </citation>
    <scope>NUCLEOTIDE SEQUENCE [LARGE SCALE GENOMIC DNA]</scope>
    <source>
        <strain evidence="3 4">8528</strain>
    </source>
</reference>
<comment type="caution">
    <text evidence="3">The sequence shown here is derived from an EMBL/GenBank/DDBJ whole genome shotgun (WGS) entry which is preliminary data.</text>
</comment>
<feature type="domain" description="ER-bound oxygenase mpaB/mpaB'/Rubber oxygenase catalytic" evidence="2">
    <location>
        <begin position="126"/>
        <end position="356"/>
    </location>
</feature>
<feature type="transmembrane region" description="Helical" evidence="1">
    <location>
        <begin position="223"/>
        <end position="245"/>
    </location>
</feature>
<organism evidence="3 4">
    <name type="scientific">Mycobacteroides saopaulense</name>
    <dbReference type="NCBI Taxonomy" id="1578165"/>
    <lineage>
        <taxon>Bacteria</taxon>
        <taxon>Bacillati</taxon>
        <taxon>Actinomycetota</taxon>
        <taxon>Actinomycetes</taxon>
        <taxon>Mycobacteriales</taxon>
        <taxon>Mycobacteriaceae</taxon>
        <taxon>Mycobacteroides</taxon>
    </lineage>
</organism>
<dbReference type="PANTHER" id="PTHR37539">
    <property type="entry name" value="SECRETED PROTEIN-RELATED"/>
    <property type="match status" value="1"/>
</dbReference>
<evidence type="ECO:0000259" key="2">
    <source>
        <dbReference type="Pfam" id="PF09995"/>
    </source>
</evidence>
<gene>
    <name evidence="3" type="ORF">BKG73_13315</name>
</gene>
<dbReference type="EMBL" id="MLIH01000025">
    <property type="protein sequence ID" value="OHU09029.1"/>
    <property type="molecule type" value="Genomic_DNA"/>
</dbReference>
<dbReference type="Pfam" id="PF09995">
    <property type="entry name" value="MPAB_Lcp_cat"/>
    <property type="match status" value="1"/>
</dbReference>
<dbReference type="InterPro" id="IPR018713">
    <property type="entry name" value="MPAB/Lcp_cat_dom"/>
</dbReference>
<evidence type="ECO:0000256" key="1">
    <source>
        <dbReference type="SAM" id="Phobius"/>
    </source>
</evidence>
<protein>
    <recommendedName>
        <fullName evidence="2">ER-bound oxygenase mpaB/mpaB'/Rubber oxygenase catalytic domain-containing protein</fullName>
    </recommendedName>
</protein>
<dbReference type="Proteomes" id="UP000179621">
    <property type="component" value="Unassembled WGS sequence"/>
</dbReference>